<evidence type="ECO:0000256" key="3">
    <source>
        <dbReference type="ARBA" id="ARBA00022475"/>
    </source>
</evidence>
<evidence type="ECO:0000256" key="4">
    <source>
        <dbReference type="ARBA" id="ARBA00022692"/>
    </source>
</evidence>
<dbReference type="VEuPathDB" id="FungiDB:SeMB42_g01459"/>
<keyword evidence="4 9" id="KW-0812">Transmembrane</keyword>
<evidence type="ECO:0000313" key="11">
    <source>
        <dbReference type="Proteomes" id="UP000320475"/>
    </source>
</evidence>
<name>A0A507CTI9_9FUNG</name>
<feature type="transmembrane region" description="Helical" evidence="9">
    <location>
        <begin position="88"/>
        <end position="109"/>
    </location>
</feature>
<dbReference type="NCBIfam" id="TIGR00220">
    <property type="entry name" value="mscL"/>
    <property type="match status" value="1"/>
</dbReference>
<dbReference type="PANTHER" id="PTHR30266:SF2">
    <property type="entry name" value="LARGE-CONDUCTANCE MECHANOSENSITIVE CHANNEL"/>
    <property type="match status" value="1"/>
</dbReference>
<dbReference type="SUPFAM" id="SSF81330">
    <property type="entry name" value="Gated mechanosensitive channel"/>
    <property type="match status" value="1"/>
</dbReference>
<gene>
    <name evidence="10" type="ORF">SeLEV6574_g05581</name>
</gene>
<comment type="caution">
    <text evidence="10">The sequence shown here is derived from an EMBL/GenBank/DDBJ whole genome shotgun (WGS) entry which is preliminary data.</text>
</comment>
<proteinExistence type="predicted"/>
<dbReference type="InterPro" id="IPR037673">
    <property type="entry name" value="MSC/AndL"/>
</dbReference>
<keyword evidence="5 9" id="KW-1133">Transmembrane helix</keyword>
<evidence type="ECO:0000256" key="7">
    <source>
        <dbReference type="ARBA" id="ARBA00023136"/>
    </source>
</evidence>
<reference evidence="10 11" key="1">
    <citation type="journal article" date="2019" name="Sci. Rep.">
        <title>Comparative genomics of chytrid fungi reveal insights into the obligate biotrophic and pathogenic lifestyle of Synchytrium endobioticum.</title>
        <authorList>
            <person name="van de Vossenberg B.T.L.H."/>
            <person name="Warris S."/>
            <person name="Nguyen H.D.T."/>
            <person name="van Gent-Pelzer M.P.E."/>
            <person name="Joly D.L."/>
            <person name="van de Geest H.C."/>
            <person name="Bonants P.J.M."/>
            <person name="Smith D.S."/>
            <person name="Levesque C.A."/>
            <person name="van der Lee T.A.J."/>
        </authorList>
    </citation>
    <scope>NUCLEOTIDE SEQUENCE [LARGE SCALE GENOMIC DNA]</scope>
    <source>
        <strain evidence="10 11">LEV6574</strain>
    </source>
</reference>
<accession>A0A507CTI9</accession>
<keyword evidence="3" id="KW-1003">Cell membrane</keyword>
<dbReference type="EMBL" id="QEAM01000269">
    <property type="protein sequence ID" value="TPX42477.1"/>
    <property type="molecule type" value="Genomic_DNA"/>
</dbReference>
<dbReference type="Pfam" id="PF01741">
    <property type="entry name" value="MscL"/>
    <property type="match status" value="1"/>
</dbReference>
<dbReference type="GO" id="GO:0008381">
    <property type="term" value="F:mechanosensitive monoatomic ion channel activity"/>
    <property type="evidence" value="ECO:0007669"/>
    <property type="project" value="InterPro"/>
</dbReference>
<dbReference type="InterPro" id="IPR036019">
    <property type="entry name" value="MscL_channel"/>
</dbReference>
<dbReference type="PANTHER" id="PTHR30266">
    <property type="entry name" value="MECHANOSENSITIVE CHANNEL MSCL"/>
    <property type="match status" value="1"/>
</dbReference>
<evidence type="ECO:0008006" key="12">
    <source>
        <dbReference type="Google" id="ProtNLM"/>
    </source>
</evidence>
<evidence type="ECO:0000313" key="10">
    <source>
        <dbReference type="EMBL" id="TPX42477.1"/>
    </source>
</evidence>
<evidence type="ECO:0000256" key="6">
    <source>
        <dbReference type="ARBA" id="ARBA00023065"/>
    </source>
</evidence>
<dbReference type="OrthoDB" id="10010920at2759"/>
<dbReference type="Proteomes" id="UP000320475">
    <property type="component" value="Unassembled WGS sequence"/>
</dbReference>
<keyword evidence="2" id="KW-0813">Transport</keyword>
<feature type="transmembrane region" description="Helical" evidence="9">
    <location>
        <begin position="162"/>
        <end position="180"/>
    </location>
</feature>
<keyword evidence="7 9" id="KW-0472">Membrane</keyword>
<evidence type="ECO:0000256" key="9">
    <source>
        <dbReference type="SAM" id="Phobius"/>
    </source>
</evidence>
<dbReference type="Gene3D" id="1.10.1200.120">
    <property type="entry name" value="Large-conductance mechanosensitive channel, MscL, domain 1"/>
    <property type="match status" value="1"/>
</dbReference>
<dbReference type="InterPro" id="IPR001185">
    <property type="entry name" value="MS_channel"/>
</dbReference>
<keyword evidence="6" id="KW-0406">Ion transport</keyword>
<evidence type="ECO:0000256" key="1">
    <source>
        <dbReference type="ARBA" id="ARBA00004141"/>
    </source>
</evidence>
<organism evidence="10 11">
    <name type="scientific">Synchytrium endobioticum</name>
    <dbReference type="NCBI Taxonomy" id="286115"/>
    <lineage>
        <taxon>Eukaryota</taxon>
        <taxon>Fungi</taxon>
        <taxon>Fungi incertae sedis</taxon>
        <taxon>Chytridiomycota</taxon>
        <taxon>Chytridiomycota incertae sedis</taxon>
        <taxon>Chytridiomycetes</taxon>
        <taxon>Synchytriales</taxon>
        <taxon>Synchytriaceae</taxon>
        <taxon>Synchytrium</taxon>
    </lineage>
</organism>
<protein>
    <recommendedName>
        <fullName evidence="12">Large conductance mechanosensitive channel protein</fullName>
    </recommendedName>
</protein>
<evidence type="ECO:0000256" key="2">
    <source>
        <dbReference type="ARBA" id="ARBA00022448"/>
    </source>
</evidence>
<evidence type="ECO:0000256" key="5">
    <source>
        <dbReference type="ARBA" id="ARBA00022989"/>
    </source>
</evidence>
<dbReference type="AlphaFoldDB" id="A0A507CTI9"/>
<evidence type="ECO:0000256" key="8">
    <source>
        <dbReference type="ARBA" id="ARBA00023303"/>
    </source>
</evidence>
<dbReference type="GO" id="GO:0016020">
    <property type="term" value="C:membrane"/>
    <property type="evidence" value="ECO:0007669"/>
    <property type="project" value="UniProtKB-SubCell"/>
</dbReference>
<comment type="subcellular location">
    <subcellularLocation>
        <location evidence="1">Membrane</location>
        <topology evidence="1">Multi-pass membrane protein</topology>
    </subcellularLocation>
</comment>
<sequence>MRPPSAGVLKTEEAKRQNLTSSFAAENSGSDAAQFTVSTETEANELSRLLPDNLAEARVLIHQSSKEALATMSYFWRSFYDFVYRGPVVDLGVGIVIGSTFATIVSSLVEDILTPPFSLLFSGSTFTEWFFVLRPGNSGAWIYTTLDDAKADGAITENVGRFLNSLLTFVFVAIAMMLVVRSLQALRKRLDPGAEFTIPCPACTNSVSSLACKCPSCCTWLIKDTARFVIDHTRH</sequence>
<keyword evidence="8" id="KW-0407">Ion channel</keyword>